<dbReference type="PANTHER" id="PTHR21661:SF35">
    <property type="entry name" value="EPOXIDE HYDROLASE"/>
    <property type="match status" value="1"/>
</dbReference>
<dbReference type="GO" id="GO:0016787">
    <property type="term" value="F:hydrolase activity"/>
    <property type="evidence" value="ECO:0007669"/>
    <property type="project" value="UniProtKB-KW"/>
</dbReference>
<dbReference type="Pfam" id="PF06441">
    <property type="entry name" value="EHN"/>
    <property type="match status" value="1"/>
</dbReference>
<gene>
    <name evidence="5" type="ORF">AB0C36_27830</name>
</gene>
<keyword evidence="2" id="KW-0058">Aromatic hydrocarbons catabolism</keyword>
<evidence type="ECO:0000313" key="5">
    <source>
        <dbReference type="EMBL" id="MEU8137310.1"/>
    </source>
</evidence>
<feature type="domain" description="Epoxide hydrolase N-terminal" evidence="4">
    <location>
        <begin position="17"/>
        <end position="122"/>
    </location>
</feature>
<dbReference type="RefSeq" id="WP_358359026.1">
    <property type="nucleotide sequence ID" value="NZ_JBEZFP010000085.1"/>
</dbReference>
<organism evidence="5 6">
    <name type="scientific">Streptodolium elevatio</name>
    <dbReference type="NCBI Taxonomy" id="3157996"/>
    <lineage>
        <taxon>Bacteria</taxon>
        <taxon>Bacillati</taxon>
        <taxon>Actinomycetota</taxon>
        <taxon>Actinomycetes</taxon>
        <taxon>Kitasatosporales</taxon>
        <taxon>Streptomycetaceae</taxon>
        <taxon>Streptodolium</taxon>
    </lineage>
</organism>
<proteinExistence type="inferred from homology"/>
<dbReference type="InterPro" id="IPR029058">
    <property type="entry name" value="AB_hydrolase_fold"/>
</dbReference>
<evidence type="ECO:0000256" key="3">
    <source>
        <dbReference type="ARBA" id="ARBA00022801"/>
    </source>
</evidence>
<keyword evidence="6" id="KW-1185">Reference proteome</keyword>
<evidence type="ECO:0000256" key="1">
    <source>
        <dbReference type="ARBA" id="ARBA00010088"/>
    </source>
</evidence>
<comment type="similarity">
    <text evidence="1">Belongs to the peptidase S33 family.</text>
</comment>
<protein>
    <submittedName>
        <fullName evidence="5">Epoxide hydrolase family protein</fullName>
    </submittedName>
</protein>
<dbReference type="InterPro" id="IPR016292">
    <property type="entry name" value="Epoxide_hydrolase"/>
</dbReference>
<evidence type="ECO:0000313" key="6">
    <source>
        <dbReference type="Proteomes" id="UP001551482"/>
    </source>
</evidence>
<comment type="caution">
    <text evidence="5">The sequence shown here is derived from an EMBL/GenBank/DDBJ whole genome shotgun (WGS) entry which is preliminary data.</text>
</comment>
<accession>A0ABV3DNI3</accession>
<reference evidence="5 6" key="1">
    <citation type="submission" date="2024-06" db="EMBL/GenBank/DDBJ databases">
        <title>The Natural Products Discovery Center: Release of the First 8490 Sequenced Strains for Exploring Actinobacteria Biosynthetic Diversity.</title>
        <authorList>
            <person name="Kalkreuter E."/>
            <person name="Kautsar S.A."/>
            <person name="Yang D."/>
            <person name="Bader C.D."/>
            <person name="Teijaro C.N."/>
            <person name="Fluegel L."/>
            <person name="Davis C.M."/>
            <person name="Simpson J.R."/>
            <person name="Lauterbach L."/>
            <person name="Steele A.D."/>
            <person name="Gui C."/>
            <person name="Meng S."/>
            <person name="Li G."/>
            <person name="Viehrig K."/>
            <person name="Ye F."/>
            <person name="Su P."/>
            <person name="Kiefer A.F."/>
            <person name="Nichols A."/>
            <person name="Cepeda A.J."/>
            <person name="Yan W."/>
            <person name="Fan B."/>
            <person name="Jiang Y."/>
            <person name="Adhikari A."/>
            <person name="Zheng C.-J."/>
            <person name="Schuster L."/>
            <person name="Cowan T.M."/>
            <person name="Smanski M.J."/>
            <person name="Chevrette M.G."/>
            <person name="De Carvalho L.P.S."/>
            <person name="Shen B."/>
        </authorList>
    </citation>
    <scope>NUCLEOTIDE SEQUENCE [LARGE SCALE GENOMIC DNA]</scope>
    <source>
        <strain evidence="5 6">NPDC048946</strain>
    </source>
</reference>
<dbReference type="Proteomes" id="UP001551482">
    <property type="component" value="Unassembled WGS sequence"/>
</dbReference>
<sequence length="390" mass="43055">MENTRHNHADQSLPHGVRSFRIEVPQADVDDLRDRLRRTRRGGEVPGTGWSRGVPADYLAGLAAYWADGYDWRAAEAGLNELPQYMAEIDGQDIHFVHVRSTNPDALPLLLAHDWPASIVEYIEVVRPLAEHFHVVLPSTPGVGFSGPLTSAGWNTGRIAAAYTELMARLGYERYGAGGTGGGAWIATEMGRLAPDKVVGIHVNGFIVFPSGDPAEFEGLTEAEQERLGRLEQFRDDKMGFNAIQSTRPHTLAHALHDSPSGQLAWIVEKFKEWTDAEAELPEDAVDRDHLLTNVSLYWFTATAGSSANLYYEAAHDAAAWGPRDRGTVPTGVAVALSTDIAVRRFADRDHNVTYWSEIERGGNFLPLEQPQAFVDDIRAFYRSLKAIAD</sequence>
<dbReference type="EMBL" id="JBEZFP010000085">
    <property type="protein sequence ID" value="MEU8137310.1"/>
    <property type="molecule type" value="Genomic_DNA"/>
</dbReference>
<dbReference type="PANTHER" id="PTHR21661">
    <property type="entry name" value="EPOXIDE HYDROLASE 1-RELATED"/>
    <property type="match status" value="1"/>
</dbReference>
<evidence type="ECO:0000256" key="2">
    <source>
        <dbReference type="ARBA" id="ARBA00022797"/>
    </source>
</evidence>
<dbReference type="Gene3D" id="3.40.50.1820">
    <property type="entry name" value="alpha/beta hydrolase"/>
    <property type="match status" value="1"/>
</dbReference>
<keyword evidence="3 5" id="KW-0378">Hydrolase</keyword>
<evidence type="ECO:0000259" key="4">
    <source>
        <dbReference type="Pfam" id="PF06441"/>
    </source>
</evidence>
<dbReference type="InterPro" id="IPR010497">
    <property type="entry name" value="Epoxide_hydro_N"/>
</dbReference>
<dbReference type="PIRSF" id="PIRSF001112">
    <property type="entry name" value="Epoxide_hydrolase"/>
    <property type="match status" value="1"/>
</dbReference>
<dbReference type="SUPFAM" id="SSF53474">
    <property type="entry name" value="alpha/beta-Hydrolases"/>
    <property type="match status" value="1"/>
</dbReference>
<name>A0ABV3DNI3_9ACTN</name>